<feature type="transmembrane region" description="Helical" evidence="1">
    <location>
        <begin position="6"/>
        <end position="26"/>
    </location>
</feature>
<evidence type="ECO:0000313" key="2">
    <source>
        <dbReference type="EMBL" id="VYT14728.1"/>
    </source>
</evidence>
<evidence type="ECO:0000256" key="1">
    <source>
        <dbReference type="SAM" id="Phobius"/>
    </source>
</evidence>
<keyword evidence="1" id="KW-0812">Transmembrane</keyword>
<proteinExistence type="predicted"/>
<protein>
    <recommendedName>
        <fullName evidence="3">Holin-like toxin</fullName>
    </recommendedName>
</protein>
<keyword evidence="1" id="KW-0472">Membrane</keyword>
<sequence>MYVTYSDLIQLLIFIVALVGLCYEIFKDKRK</sequence>
<reference evidence="2" key="1">
    <citation type="submission" date="2019-11" db="EMBL/GenBank/DDBJ databases">
        <authorList>
            <person name="Feng L."/>
        </authorList>
    </citation>
    <scope>NUCLEOTIDE SEQUENCE</scope>
    <source>
        <strain evidence="2">CnexileLFYP112</strain>
    </source>
</reference>
<dbReference type="AlphaFoldDB" id="A0A6N2UAJ5"/>
<dbReference type="EMBL" id="CACRTG010000015">
    <property type="protein sequence ID" value="VYT14728.1"/>
    <property type="molecule type" value="Genomic_DNA"/>
</dbReference>
<accession>A0A6N2UAJ5</accession>
<gene>
    <name evidence="2" type="ORF">CNLFYP112_01995</name>
</gene>
<organism evidence="2">
    <name type="scientific">[Clostridium] nexile</name>
    <dbReference type="NCBI Taxonomy" id="29361"/>
    <lineage>
        <taxon>Bacteria</taxon>
        <taxon>Bacillati</taxon>
        <taxon>Bacillota</taxon>
        <taxon>Clostridia</taxon>
        <taxon>Lachnospirales</taxon>
        <taxon>Lachnospiraceae</taxon>
        <taxon>Tyzzerella</taxon>
    </lineage>
</organism>
<evidence type="ECO:0008006" key="3">
    <source>
        <dbReference type="Google" id="ProtNLM"/>
    </source>
</evidence>
<name>A0A6N2UAJ5_9FIRM</name>
<keyword evidence="1" id="KW-1133">Transmembrane helix</keyword>